<evidence type="ECO:0000256" key="1">
    <source>
        <dbReference type="SAM" id="MobiDB-lite"/>
    </source>
</evidence>
<dbReference type="AlphaFoldDB" id="A0AAV9RU77"/>
<proteinExistence type="predicted"/>
<protein>
    <submittedName>
        <fullName evidence="2">Uncharacterized protein</fullName>
    </submittedName>
</protein>
<evidence type="ECO:0000313" key="3">
    <source>
        <dbReference type="Proteomes" id="UP001311232"/>
    </source>
</evidence>
<keyword evidence="3" id="KW-1185">Reference proteome</keyword>
<evidence type="ECO:0000313" key="2">
    <source>
        <dbReference type="EMBL" id="KAK5612511.1"/>
    </source>
</evidence>
<dbReference type="Proteomes" id="UP001311232">
    <property type="component" value="Unassembled WGS sequence"/>
</dbReference>
<dbReference type="EMBL" id="JAHHUM010001395">
    <property type="protein sequence ID" value="KAK5612511.1"/>
    <property type="molecule type" value="Genomic_DNA"/>
</dbReference>
<name>A0AAV9RU77_9TELE</name>
<reference evidence="2 3" key="1">
    <citation type="submission" date="2021-06" db="EMBL/GenBank/DDBJ databases">
        <authorList>
            <person name="Palmer J.M."/>
        </authorList>
    </citation>
    <scope>NUCLEOTIDE SEQUENCE [LARGE SCALE GENOMIC DNA]</scope>
    <source>
        <strain evidence="2 3">MEX-2019</strain>
        <tissue evidence="2">Muscle</tissue>
    </source>
</reference>
<accession>A0AAV9RU77</accession>
<feature type="region of interest" description="Disordered" evidence="1">
    <location>
        <begin position="1"/>
        <end position="54"/>
    </location>
</feature>
<gene>
    <name evidence="2" type="ORF">CRENBAI_012594</name>
</gene>
<sequence length="149" mass="16287">MNIKAPPHDTVSAAAERTERQRDAGGETERNPAEKSRTAEKDVKLPSTGGGGPSITLLIKTVEDSEKISSTELIRLIQKKKVPDVKQQIRSQQEKLKVASVPGSQKHRSSVLYSVSPETMHSFLHRVQTTFHSAAHMLDFGFGGSAELV</sequence>
<comment type="caution">
    <text evidence="2">The sequence shown here is derived from an EMBL/GenBank/DDBJ whole genome shotgun (WGS) entry which is preliminary data.</text>
</comment>
<organism evidence="2 3">
    <name type="scientific">Crenichthys baileyi</name>
    <name type="common">White River springfish</name>
    <dbReference type="NCBI Taxonomy" id="28760"/>
    <lineage>
        <taxon>Eukaryota</taxon>
        <taxon>Metazoa</taxon>
        <taxon>Chordata</taxon>
        <taxon>Craniata</taxon>
        <taxon>Vertebrata</taxon>
        <taxon>Euteleostomi</taxon>
        <taxon>Actinopterygii</taxon>
        <taxon>Neopterygii</taxon>
        <taxon>Teleostei</taxon>
        <taxon>Neoteleostei</taxon>
        <taxon>Acanthomorphata</taxon>
        <taxon>Ovalentaria</taxon>
        <taxon>Atherinomorphae</taxon>
        <taxon>Cyprinodontiformes</taxon>
        <taxon>Goodeidae</taxon>
        <taxon>Crenichthys</taxon>
    </lineage>
</organism>
<feature type="compositionally biased region" description="Basic and acidic residues" evidence="1">
    <location>
        <begin position="16"/>
        <end position="44"/>
    </location>
</feature>